<evidence type="ECO:0000256" key="4">
    <source>
        <dbReference type="ARBA" id="ARBA00011738"/>
    </source>
</evidence>
<dbReference type="Pfam" id="PF01467">
    <property type="entry name" value="CTP_transf_like"/>
    <property type="match status" value="1"/>
</dbReference>
<evidence type="ECO:0000313" key="20">
    <source>
        <dbReference type="Proteomes" id="UP000199308"/>
    </source>
</evidence>
<dbReference type="PANTHER" id="PTHR46969:SF1">
    <property type="entry name" value="BIFUNCTIONAL PROTEIN HLDE"/>
    <property type="match status" value="1"/>
</dbReference>
<keyword evidence="9 16" id="KW-0067">ATP-binding</keyword>
<reference evidence="19 20" key="1">
    <citation type="submission" date="2016-10" db="EMBL/GenBank/DDBJ databases">
        <authorList>
            <person name="de Groot N.N."/>
        </authorList>
    </citation>
    <scope>NUCLEOTIDE SEQUENCE [LARGE SCALE GENOMIC DNA]</scope>
    <source>
        <strain evidence="19 20">DSM 19706</strain>
    </source>
</reference>
<gene>
    <name evidence="16" type="primary">hldE</name>
    <name evidence="19" type="ORF">SAMN05660429_02917</name>
</gene>
<dbReference type="AlphaFoldDB" id="A0A1I0HVI7"/>
<evidence type="ECO:0000256" key="6">
    <source>
        <dbReference type="ARBA" id="ARBA00022695"/>
    </source>
</evidence>
<dbReference type="InterPro" id="IPR004821">
    <property type="entry name" value="Cyt_trans-like"/>
</dbReference>
<dbReference type="InterPro" id="IPR011611">
    <property type="entry name" value="PfkB_dom"/>
</dbReference>
<evidence type="ECO:0000256" key="16">
    <source>
        <dbReference type="HAMAP-Rule" id="MF_01603"/>
    </source>
</evidence>
<dbReference type="Gene3D" id="3.40.1190.20">
    <property type="match status" value="1"/>
</dbReference>
<evidence type="ECO:0000256" key="3">
    <source>
        <dbReference type="ARBA" id="ARBA00004713"/>
    </source>
</evidence>
<dbReference type="InterPro" id="IPR011913">
    <property type="entry name" value="RfaE_dom_I"/>
</dbReference>
<dbReference type="FunFam" id="3.40.1190.20:FF:000002">
    <property type="entry name" value="Bifunctional protein HldE"/>
    <property type="match status" value="1"/>
</dbReference>
<feature type="domain" description="Carbohydrate kinase PfkB" evidence="17">
    <location>
        <begin position="12"/>
        <end position="303"/>
    </location>
</feature>
<evidence type="ECO:0000256" key="8">
    <source>
        <dbReference type="ARBA" id="ARBA00022777"/>
    </source>
</evidence>
<keyword evidence="10 16" id="KW-0511">Multifunctional enzyme</keyword>
<dbReference type="GO" id="GO:0005829">
    <property type="term" value="C:cytosol"/>
    <property type="evidence" value="ECO:0007669"/>
    <property type="project" value="TreeGrafter"/>
</dbReference>
<dbReference type="SUPFAM" id="SSF52374">
    <property type="entry name" value="Nucleotidylyl transferase"/>
    <property type="match status" value="1"/>
</dbReference>
<dbReference type="CDD" id="cd01172">
    <property type="entry name" value="RfaE_like"/>
    <property type="match status" value="1"/>
</dbReference>
<dbReference type="GO" id="GO:0097171">
    <property type="term" value="P:ADP-L-glycero-beta-D-manno-heptose biosynthetic process"/>
    <property type="evidence" value="ECO:0007669"/>
    <property type="project" value="UniProtKB-UniPathway"/>
</dbReference>
<evidence type="ECO:0000256" key="12">
    <source>
        <dbReference type="ARBA" id="ARBA00047428"/>
    </source>
</evidence>
<dbReference type="EMBL" id="FOHK01000018">
    <property type="protein sequence ID" value="SET87201.1"/>
    <property type="molecule type" value="Genomic_DNA"/>
</dbReference>
<feature type="active site" evidence="16">
    <location>
        <position position="264"/>
    </location>
</feature>
<dbReference type="Gene3D" id="3.40.50.620">
    <property type="entry name" value="HUPs"/>
    <property type="match status" value="1"/>
</dbReference>
<dbReference type="InterPro" id="IPR023030">
    <property type="entry name" value="Bifunc_HldE"/>
</dbReference>
<dbReference type="GO" id="GO:0033786">
    <property type="term" value="F:heptose-1-phosphate adenylyltransferase activity"/>
    <property type="evidence" value="ECO:0007669"/>
    <property type="project" value="UniProtKB-UniRule"/>
</dbReference>
<dbReference type="OrthoDB" id="9802794at2"/>
<evidence type="ECO:0000256" key="1">
    <source>
        <dbReference type="ARBA" id="ARBA00002319"/>
    </source>
</evidence>
<keyword evidence="5 16" id="KW-0808">Transferase</keyword>
<dbReference type="GO" id="GO:0009244">
    <property type="term" value="P:lipopolysaccharide core region biosynthetic process"/>
    <property type="evidence" value="ECO:0007669"/>
    <property type="project" value="UniProtKB-UniPathway"/>
</dbReference>
<dbReference type="SUPFAM" id="SSF53613">
    <property type="entry name" value="Ribokinase-like"/>
    <property type="match status" value="1"/>
</dbReference>
<comment type="similarity">
    <text evidence="14 16">In the N-terminal section; belongs to the carbohydrate kinase PfkB family.</text>
</comment>
<dbReference type="UniPathway" id="UPA00356">
    <property type="reaction ID" value="UER00437"/>
</dbReference>
<dbReference type="NCBIfam" id="TIGR02199">
    <property type="entry name" value="rfaE_dom_II"/>
    <property type="match status" value="1"/>
</dbReference>
<accession>A0A1I0HVI7</accession>
<dbReference type="InterPro" id="IPR029056">
    <property type="entry name" value="Ribokinase-like"/>
</dbReference>
<comment type="subunit">
    <text evidence="4 16">Homodimer.</text>
</comment>
<protein>
    <recommendedName>
        <fullName evidence="16">Bifunctional protein HldE</fullName>
    </recommendedName>
    <domain>
        <recommendedName>
            <fullName evidence="16">D-beta-D-heptose 7-phosphate kinase</fullName>
            <ecNumber evidence="16">2.7.1.167</ecNumber>
        </recommendedName>
        <alternativeName>
            <fullName evidence="16">D-beta-D-heptose 7-phosphotransferase</fullName>
        </alternativeName>
        <alternativeName>
            <fullName evidence="16">D-glycero-beta-D-manno-heptose-7-phosphate kinase</fullName>
        </alternativeName>
    </domain>
    <domain>
        <recommendedName>
            <fullName evidence="16">D-beta-D-heptose 1-phosphate adenylyltransferase</fullName>
            <ecNumber evidence="16">2.7.7.70</ecNumber>
        </recommendedName>
        <alternativeName>
            <fullName evidence="16">D-glycero-beta-D-manno-heptose 1-phosphate adenylyltransferase</fullName>
        </alternativeName>
    </domain>
</protein>
<comment type="pathway">
    <text evidence="16">Nucleotide-sugar biosynthesis; ADP-L-glycero-beta-D-manno-heptose biosynthesis; ADP-L-glycero-beta-D-manno-heptose from D-glycero-beta-D-manno-heptose 7-phosphate: step 3/4.</text>
</comment>
<evidence type="ECO:0000256" key="11">
    <source>
        <dbReference type="ARBA" id="ARBA00023277"/>
    </source>
</evidence>
<evidence type="ECO:0000256" key="14">
    <source>
        <dbReference type="ARBA" id="ARBA00060955"/>
    </source>
</evidence>
<evidence type="ECO:0000259" key="17">
    <source>
        <dbReference type="Pfam" id="PF00294"/>
    </source>
</evidence>
<evidence type="ECO:0000313" key="19">
    <source>
        <dbReference type="EMBL" id="SET87201.1"/>
    </source>
</evidence>
<keyword evidence="6 16" id="KW-0548">Nucleotidyltransferase</keyword>
<dbReference type="RefSeq" id="WP_093332101.1">
    <property type="nucleotide sequence ID" value="NZ_AP027363.1"/>
</dbReference>
<comment type="pathway">
    <text evidence="3">Bacterial outer membrane biogenesis; LPS core biosynthesis.</text>
</comment>
<dbReference type="NCBIfam" id="NF008454">
    <property type="entry name" value="PRK11316.1"/>
    <property type="match status" value="1"/>
</dbReference>
<dbReference type="FunFam" id="3.40.50.620:FF:000028">
    <property type="entry name" value="Bifunctional protein HldE"/>
    <property type="match status" value="1"/>
</dbReference>
<dbReference type="STRING" id="349064.SAMN05660429_02917"/>
<dbReference type="EC" id="2.7.7.70" evidence="16"/>
<dbReference type="InterPro" id="IPR014729">
    <property type="entry name" value="Rossmann-like_a/b/a_fold"/>
</dbReference>
<evidence type="ECO:0000259" key="18">
    <source>
        <dbReference type="Pfam" id="PF01467"/>
    </source>
</evidence>
<dbReference type="Proteomes" id="UP000199308">
    <property type="component" value="Unassembled WGS sequence"/>
</dbReference>
<evidence type="ECO:0000256" key="9">
    <source>
        <dbReference type="ARBA" id="ARBA00022840"/>
    </source>
</evidence>
<evidence type="ECO:0000256" key="15">
    <source>
        <dbReference type="ARBA" id="ARBA00061122"/>
    </source>
</evidence>
<comment type="function">
    <text evidence="2 16">Catalyzes the ADP transfer from ATP to D-glycero-beta-D-manno-heptose 1-phosphate, yielding ADP-D-glycero-beta-D-manno-heptose.</text>
</comment>
<evidence type="ECO:0000256" key="7">
    <source>
        <dbReference type="ARBA" id="ARBA00022741"/>
    </source>
</evidence>
<keyword evidence="20" id="KW-1185">Reference proteome</keyword>
<keyword evidence="8 16" id="KW-0418">Kinase</keyword>
<dbReference type="PANTHER" id="PTHR46969">
    <property type="entry name" value="BIFUNCTIONAL PROTEIN HLDE"/>
    <property type="match status" value="1"/>
</dbReference>
<name>A0A1I0HVI7_THASX</name>
<organism evidence="19 20">
    <name type="scientific">Thalassotalea agarivorans</name>
    <name type="common">Thalassomonas agarivorans</name>
    <dbReference type="NCBI Taxonomy" id="349064"/>
    <lineage>
        <taxon>Bacteria</taxon>
        <taxon>Pseudomonadati</taxon>
        <taxon>Pseudomonadota</taxon>
        <taxon>Gammaproteobacteria</taxon>
        <taxon>Alteromonadales</taxon>
        <taxon>Colwelliaceae</taxon>
        <taxon>Thalassotalea</taxon>
    </lineage>
</organism>
<evidence type="ECO:0000256" key="5">
    <source>
        <dbReference type="ARBA" id="ARBA00022679"/>
    </source>
</evidence>
<keyword evidence="7 16" id="KW-0547">Nucleotide-binding</keyword>
<evidence type="ECO:0000256" key="13">
    <source>
        <dbReference type="ARBA" id="ARBA00052873"/>
    </source>
</evidence>
<feature type="region of interest" description="Cytidylyltransferase" evidence="16">
    <location>
        <begin position="344"/>
        <end position="478"/>
    </location>
</feature>
<comment type="function">
    <text evidence="1 16">Catalyzes the phosphorylation of D-glycero-D-manno-heptose 7-phosphate at the C-1 position to selectively form D-glycero-beta-D-manno-heptose-1,7-bisphosphate.</text>
</comment>
<feature type="region of interest" description="Ribokinase" evidence="16">
    <location>
        <begin position="1"/>
        <end position="316"/>
    </location>
</feature>
<keyword evidence="11 16" id="KW-0119">Carbohydrate metabolism</keyword>
<sequence length="478" mass="51599">MKVELPEFSQVNVLVVGDVMLDRYWHGSSNRISPEAPVPIVNVAQSEDRLGGAANVASNIQALGGQATLIGLVGQDEAADSVQSLLNEQGITHHLIRSPDVPTITKHRVVSHHQQMLRVDFEEPMHELSKESLVTVAQALLATHDLIVLSDYNKGTLSHCRELIELATAQGVPVLVDPKGPSFDKYRGANLLTPNMSEFERIMGKCDSEQVVTEKAQRLLNNFSLSALLLTRSEHGMTLFEPNKPPFHIPTQAQDVFDVTGAGDTVIATMAIAIAASTNLQQAATLSNLSAGIAVGKLGTSNVTKDELRSRNDLWHATKSGVVSKEQLKVLVQTAQEKGERIVMTNGCFDILHAGHVSYLNKAAEMGHRLIVAVNSDDSVRTLKGESRPVNPLAQRMEVLAGLTAVDWVVSFSDDTPQQLIADILPDLLVKGGDYHVDEIAGAKEVFANGGDVQVLNFEAGISTSNIIQVIKDNAETS</sequence>
<dbReference type="EC" id="2.7.1.167" evidence="16"/>
<dbReference type="InterPro" id="IPR002173">
    <property type="entry name" value="Carboh/pur_kinase_PfkB_CS"/>
</dbReference>
<dbReference type="NCBIfam" id="TIGR02198">
    <property type="entry name" value="rfaE_dom_I"/>
    <property type="match status" value="1"/>
</dbReference>
<dbReference type="GO" id="GO:0005524">
    <property type="term" value="F:ATP binding"/>
    <property type="evidence" value="ECO:0007669"/>
    <property type="project" value="UniProtKB-UniRule"/>
</dbReference>
<dbReference type="InterPro" id="IPR011914">
    <property type="entry name" value="RfaE_dom_II"/>
</dbReference>
<proteinExistence type="inferred from homology"/>
<dbReference type="HAMAP" id="MF_01603">
    <property type="entry name" value="HldE"/>
    <property type="match status" value="1"/>
</dbReference>
<comment type="similarity">
    <text evidence="15 16">In the C-terminal section; belongs to the cytidylyltransferase family.</text>
</comment>
<dbReference type="GO" id="GO:0016773">
    <property type="term" value="F:phosphotransferase activity, alcohol group as acceptor"/>
    <property type="evidence" value="ECO:0007669"/>
    <property type="project" value="InterPro"/>
</dbReference>
<dbReference type="PROSITE" id="PS00583">
    <property type="entry name" value="PFKB_KINASES_1"/>
    <property type="match status" value="1"/>
</dbReference>
<evidence type="ECO:0000256" key="2">
    <source>
        <dbReference type="ARBA" id="ARBA00003753"/>
    </source>
</evidence>
<comment type="pathway">
    <text evidence="16">Nucleotide-sugar biosynthesis; ADP-L-glycero-beta-D-manno-heptose biosynthesis; ADP-L-glycero-beta-D-manno-heptose from D-glycero-beta-D-manno-heptose 7-phosphate: step 1/4.</text>
</comment>
<feature type="binding site" evidence="16">
    <location>
        <begin position="195"/>
        <end position="198"/>
    </location>
    <ligand>
        <name>ATP</name>
        <dbReference type="ChEBI" id="CHEBI:30616"/>
    </ligand>
</feature>
<feature type="domain" description="Cytidyltransferase-like" evidence="18">
    <location>
        <begin position="344"/>
        <end position="469"/>
    </location>
</feature>
<dbReference type="Pfam" id="PF00294">
    <property type="entry name" value="PfkB"/>
    <property type="match status" value="1"/>
</dbReference>
<comment type="catalytic activity">
    <reaction evidence="12 16">
        <text>D-glycero-beta-D-manno-heptose 1-phosphate + ATP + H(+) = ADP-D-glycero-beta-D-manno-heptose + diphosphate</text>
        <dbReference type="Rhea" id="RHEA:27465"/>
        <dbReference type="ChEBI" id="CHEBI:15378"/>
        <dbReference type="ChEBI" id="CHEBI:30616"/>
        <dbReference type="ChEBI" id="CHEBI:33019"/>
        <dbReference type="ChEBI" id="CHEBI:59967"/>
        <dbReference type="ChEBI" id="CHEBI:61593"/>
        <dbReference type="EC" id="2.7.7.70"/>
    </reaction>
</comment>
<dbReference type="NCBIfam" id="TIGR00125">
    <property type="entry name" value="cyt_tran_rel"/>
    <property type="match status" value="1"/>
</dbReference>
<comment type="catalytic activity">
    <reaction evidence="13 16">
        <text>D-glycero-beta-D-manno-heptose 7-phosphate + ATP = D-glycero-beta-D-manno-heptose 1,7-bisphosphate + ADP + H(+)</text>
        <dbReference type="Rhea" id="RHEA:27473"/>
        <dbReference type="ChEBI" id="CHEBI:15378"/>
        <dbReference type="ChEBI" id="CHEBI:30616"/>
        <dbReference type="ChEBI" id="CHEBI:60204"/>
        <dbReference type="ChEBI" id="CHEBI:60208"/>
        <dbReference type="ChEBI" id="CHEBI:456216"/>
        <dbReference type="EC" id="2.7.1.167"/>
    </reaction>
</comment>
<dbReference type="GO" id="GO:0033785">
    <property type="term" value="F:heptose 7-phosphate kinase activity"/>
    <property type="evidence" value="ECO:0007669"/>
    <property type="project" value="UniProtKB-UniRule"/>
</dbReference>
<evidence type="ECO:0000256" key="10">
    <source>
        <dbReference type="ARBA" id="ARBA00023268"/>
    </source>
</evidence>
<dbReference type="UniPathway" id="UPA00958"/>